<evidence type="ECO:0000256" key="1">
    <source>
        <dbReference type="SAM" id="MobiDB-lite"/>
    </source>
</evidence>
<dbReference type="EMBL" id="NAJO01000017">
    <property type="protein sequence ID" value="OQO06248.1"/>
    <property type="molecule type" value="Genomic_DNA"/>
</dbReference>
<dbReference type="STRING" id="1507870.A0A1V8T4V4"/>
<evidence type="ECO:0008006" key="4">
    <source>
        <dbReference type="Google" id="ProtNLM"/>
    </source>
</evidence>
<protein>
    <recommendedName>
        <fullName evidence="4">Cysteine-rich transmembrane CYSTM domain-containing protein</fullName>
    </recommendedName>
</protein>
<feature type="compositionally biased region" description="Low complexity" evidence="1">
    <location>
        <begin position="1"/>
        <end position="52"/>
    </location>
</feature>
<evidence type="ECO:0000313" key="2">
    <source>
        <dbReference type="EMBL" id="OQO06248.1"/>
    </source>
</evidence>
<feature type="region of interest" description="Disordered" evidence="1">
    <location>
        <begin position="1"/>
        <end position="55"/>
    </location>
</feature>
<evidence type="ECO:0000313" key="3">
    <source>
        <dbReference type="Proteomes" id="UP000192596"/>
    </source>
</evidence>
<dbReference type="InParanoid" id="A0A1V8T4V4"/>
<proteinExistence type="predicted"/>
<keyword evidence="3" id="KW-1185">Reference proteome</keyword>
<name>A0A1V8T4V4_9PEZI</name>
<accession>A0A1V8T4V4</accession>
<sequence>MSAQGYYQQGQPQYPQQSYGPPQGNYGPPQQQYGGYPPQQQMGYQQQPPQQQVVYKEKKDRGCLMSCLAVFARKGAVDRSEKMKCERESEMRERSVVMVLL</sequence>
<comment type="caution">
    <text evidence="2">The sequence shown here is derived from an EMBL/GenBank/DDBJ whole genome shotgun (WGS) entry which is preliminary data.</text>
</comment>
<reference evidence="3" key="1">
    <citation type="submission" date="2017-03" db="EMBL/GenBank/DDBJ databases">
        <title>Genomes of endolithic fungi from Antarctica.</title>
        <authorList>
            <person name="Coleine C."/>
            <person name="Masonjones S."/>
            <person name="Stajich J.E."/>
        </authorList>
    </citation>
    <scope>NUCLEOTIDE SEQUENCE [LARGE SCALE GENOMIC DNA]</scope>
    <source>
        <strain evidence="3">CCFEE 5527</strain>
    </source>
</reference>
<dbReference type="AlphaFoldDB" id="A0A1V8T4V4"/>
<organism evidence="2 3">
    <name type="scientific">Cryoendolithus antarcticus</name>
    <dbReference type="NCBI Taxonomy" id="1507870"/>
    <lineage>
        <taxon>Eukaryota</taxon>
        <taxon>Fungi</taxon>
        <taxon>Dikarya</taxon>
        <taxon>Ascomycota</taxon>
        <taxon>Pezizomycotina</taxon>
        <taxon>Dothideomycetes</taxon>
        <taxon>Dothideomycetidae</taxon>
        <taxon>Cladosporiales</taxon>
        <taxon>Cladosporiaceae</taxon>
        <taxon>Cryoendolithus</taxon>
    </lineage>
</organism>
<gene>
    <name evidence="2" type="ORF">B0A48_08836</name>
</gene>
<dbReference type="Proteomes" id="UP000192596">
    <property type="component" value="Unassembled WGS sequence"/>
</dbReference>